<organism evidence="4 5">
    <name type="scientific">Phenylobacterium soli</name>
    <dbReference type="NCBI Taxonomy" id="2170551"/>
    <lineage>
        <taxon>Bacteria</taxon>
        <taxon>Pseudomonadati</taxon>
        <taxon>Pseudomonadota</taxon>
        <taxon>Alphaproteobacteria</taxon>
        <taxon>Caulobacterales</taxon>
        <taxon>Caulobacteraceae</taxon>
        <taxon>Phenylobacterium</taxon>
    </lineage>
</organism>
<dbReference type="GO" id="GO:0005829">
    <property type="term" value="C:cytosol"/>
    <property type="evidence" value="ECO:0007669"/>
    <property type="project" value="TreeGrafter"/>
</dbReference>
<name>A0A328AJT2_9CAUL</name>
<gene>
    <name evidence="4" type="ORF">DJ017_00620</name>
</gene>
<keyword evidence="5" id="KW-1185">Reference proteome</keyword>
<evidence type="ECO:0000259" key="3">
    <source>
        <dbReference type="SMART" id="SM00829"/>
    </source>
</evidence>
<evidence type="ECO:0000256" key="2">
    <source>
        <dbReference type="ARBA" id="ARBA00023002"/>
    </source>
</evidence>
<dbReference type="SUPFAM" id="SSF51735">
    <property type="entry name" value="NAD(P)-binding Rossmann-fold domains"/>
    <property type="match status" value="1"/>
</dbReference>
<dbReference type="GO" id="GO:0003960">
    <property type="term" value="F:quinone reductase (NADPH) activity"/>
    <property type="evidence" value="ECO:0007669"/>
    <property type="project" value="TreeGrafter"/>
</dbReference>
<dbReference type="SUPFAM" id="SSF50129">
    <property type="entry name" value="GroES-like"/>
    <property type="match status" value="1"/>
</dbReference>
<dbReference type="OrthoDB" id="9805883at2"/>
<reference evidence="5" key="1">
    <citation type="submission" date="2018-05" db="EMBL/GenBank/DDBJ databases">
        <authorList>
            <person name="Li X."/>
        </authorList>
    </citation>
    <scope>NUCLEOTIDE SEQUENCE [LARGE SCALE GENOMIC DNA]</scope>
    <source>
        <strain evidence="5">LX32</strain>
    </source>
</reference>
<dbReference type="EMBL" id="QFYQ01000001">
    <property type="protein sequence ID" value="RAK53138.1"/>
    <property type="molecule type" value="Genomic_DNA"/>
</dbReference>
<dbReference type="InterPro" id="IPR036291">
    <property type="entry name" value="NAD(P)-bd_dom_sf"/>
</dbReference>
<dbReference type="InterPro" id="IPR013154">
    <property type="entry name" value="ADH-like_N"/>
</dbReference>
<sequence>MKAAVYYENGGPDVFRYEETPDPQCHPKGVVIRVEAVSIEGGDTLNRFRGALVTKPHIVGYQAAGEIVEVGAEVEDLRVGQKVVTTGSHGSHAELRAVAARAAWPIPDGMDVKTAACVPIPFGTAHECLFEFGRMKKGEVVLVQAGASGVGIAAIQLAARAGASMVLATASSDARLEKLKAYGLTHGINYQRDDVVSEVMRLTDKKGADVIVDPVGGSTLQGSILSLAYRGRVSMVGAAGREPMKVDVSTMMGGNRSLSGVFLGAEIGTDRVYDIIKGLIADVAKGELKVVIDRTFKLSEAADAHRYIESRQAVGRVLLIP</sequence>
<dbReference type="RefSeq" id="WP_111526891.1">
    <property type="nucleotide sequence ID" value="NZ_JBHRSG010000001.1"/>
</dbReference>
<dbReference type="Pfam" id="PF00107">
    <property type="entry name" value="ADH_zinc_N"/>
    <property type="match status" value="1"/>
</dbReference>
<feature type="domain" description="Enoyl reductase (ER)" evidence="3">
    <location>
        <begin position="10"/>
        <end position="319"/>
    </location>
</feature>
<accession>A0A328AJT2</accession>
<dbReference type="SMART" id="SM00829">
    <property type="entry name" value="PKS_ER"/>
    <property type="match status" value="1"/>
</dbReference>
<evidence type="ECO:0000313" key="5">
    <source>
        <dbReference type="Proteomes" id="UP000249254"/>
    </source>
</evidence>
<dbReference type="GO" id="GO:0070402">
    <property type="term" value="F:NADPH binding"/>
    <property type="evidence" value="ECO:0007669"/>
    <property type="project" value="TreeGrafter"/>
</dbReference>
<dbReference type="Gene3D" id="3.40.50.720">
    <property type="entry name" value="NAD(P)-binding Rossmann-like Domain"/>
    <property type="match status" value="1"/>
</dbReference>
<comment type="caution">
    <text evidence="4">The sequence shown here is derived from an EMBL/GenBank/DDBJ whole genome shotgun (WGS) entry which is preliminary data.</text>
</comment>
<dbReference type="Pfam" id="PF08240">
    <property type="entry name" value="ADH_N"/>
    <property type="match status" value="1"/>
</dbReference>
<dbReference type="Gene3D" id="3.90.180.10">
    <property type="entry name" value="Medium-chain alcohol dehydrogenases, catalytic domain"/>
    <property type="match status" value="1"/>
</dbReference>
<keyword evidence="1" id="KW-0521">NADP</keyword>
<keyword evidence="2" id="KW-0560">Oxidoreductase</keyword>
<dbReference type="PANTHER" id="PTHR48106">
    <property type="entry name" value="QUINONE OXIDOREDUCTASE PIG3-RELATED"/>
    <property type="match status" value="1"/>
</dbReference>
<protein>
    <submittedName>
        <fullName evidence="4">Zinc-binding alcohol dehydrogenase family protein</fullName>
    </submittedName>
</protein>
<evidence type="ECO:0000256" key="1">
    <source>
        <dbReference type="ARBA" id="ARBA00022857"/>
    </source>
</evidence>
<dbReference type="AlphaFoldDB" id="A0A328AJT2"/>
<dbReference type="InterPro" id="IPR020843">
    <property type="entry name" value="ER"/>
</dbReference>
<dbReference type="InterPro" id="IPR013149">
    <property type="entry name" value="ADH-like_C"/>
</dbReference>
<dbReference type="GO" id="GO:0035925">
    <property type="term" value="F:mRNA 3'-UTR AU-rich region binding"/>
    <property type="evidence" value="ECO:0007669"/>
    <property type="project" value="TreeGrafter"/>
</dbReference>
<dbReference type="Proteomes" id="UP000249254">
    <property type="component" value="Unassembled WGS sequence"/>
</dbReference>
<evidence type="ECO:0000313" key="4">
    <source>
        <dbReference type="EMBL" id="RAK53138.1"/>
    </source>
</evidence>
<dbReference type="InterPro" id="IPR011032">
    <property type="entry name" value="GroES-like_sf"/>
</dbReference>
<dbReference type="PANTHER" id="PTHR48106:SF13">
    <property type="entry name" value="QUINONE OXIDOREDUCTASE-RELATED"/>
    <property type="match status" value="1"/>
</dbReference>
<proteinExistence type="predicted"/>